<dbReference type="SUPFAM" id="SSF81301">
    <property type="entry name" value="Nucleotidyltransferase"/>
    <property type="match status" value="1"/>
</dbReference>
<accession>A0A6A5XIN7</accession>
<dbReference type="RefSeq" id="XP_033380513.1">
    <property type="nucleotide sequence ID" value="XM_033531273.1"/>
</dbReference>
<organism evidence="8 9">
    <name type="scientific">Aaosphaeria arxii CBS 175.79</name>
    <dbReference type="NCBI Taxonomy" id="1450172"/>
    <lineage>
        <taxon>Eukaryota</taxon>
        <taxon>Fungi</taxon>
        <taxon>Dikarya</taxon>
        <taxon>Ascomycota</taxon>
        <taxon>Pezizomycotina</taxon>
        <taxon>Dothideomycetes</taxon>
        <taxon>Pleosporomycetidae</taxon>
        <taxon>Pleosporales</taxon>
        <taxon>Pleosporales incertae sedis</taxon>
        <taxon>Aaosphaeria</taxon>
    </lineage>
</organism>
<dbReference type="GO" id="GO:0031499">
    <property type="term" value="C:TRAMP complex"/>
    <property type="evidence" value="ECO:0007669"/>
    <property type="project" value="TreeGrafter"/>
</dbReference>
<dbReference type="GO" id="GO:0010605">
    <property type="term" value="P:negative regulation of macromolecule metabolic process"/>
    <property type="evidence" value="ECO:0007669"/>
    <property type="project" value="UniProtKB-ARBA"/>
</dbReference>
<name>A0A6A5XIN7_9PLEO</name>
<dbReference type="OrthoDB" id="273917at2759"/>
<comment type="similarity">
    <text evidence="1">Belongs to the DNA polymerase type-B-like family.</text>
</comment>
<dbReference type="PANTHER" id="PTHR23092">
    <property type="entry name" value="POLY(A) RNA POLYMERASE"/>
    <property type="match status" value="1"/>
</dbReference>
<dbReference type="GO" id="GO:0046872">
    <property type="term" value="F:metal ion binding"/>
    <property type="evidence" value="ECO:0007669"/>
    <property type="project" value="UniProtKB-KW"/>
</dbReference>
<dbReference type="GO" id="GO:0031123">
    <property type="term" value="P:RNA 3'-end processing"/>
    <property type="evidence" value="ECO:0007669"/>
    <property type="project" value="TreeGrafter"/>
</dbReference>
<dbReference type="InterPro" id="IPR045862">
    <property type="entry name" value="Trf4-like"/>
</dbReference>
<keyword evidence="4" id="KW-0460">Magnesium</keyword>
<proteinExistence type="inferred from homology"/>
<dbReference type="SUPFAM" id="SSF81631">
    <property type="entry name" value="PAP/OAS1 substrate-binding domain"/>
    <property type="match status" value="1"/>
</dbReference>
<evidence type="ECO:0000256" key="2">
    <source>
        <dbReference type="ARBA" id="ARBA00012388"/>
    </source>
</evidence>
<keyword evidence="9" id="KW-1185">Reference proteome</keyword>
<dbReference type="Pfam" id="PF03828">
    <property type="entry name" value="PAP_assoc"/>
    <property type="match status" value="1"/>
</dbReference>
<dbReference type="GO" id="GO:0005730">
    <property type="term" value="C:nucleolus"/>
    <property type="evidence" value="ECO:0007669"/>
    <property type="project" value="TreeGrafter"/>
</dbReference>
<feature type="domain" description="PAP-associated" evidence="6">
    <location>
        <begin position="367"/>
        <end position="431"/>
    </location>
</feature>
<reference evidence="8" key="1">
    <citation type="journal article" date="2020" name="Stud. Mycol.">
        <title>101 Dothideomycetes genomes: a test case for predicting lifestyles and emergence of pathogens.</title>
        <authorList>
            <person name="Haridas S."/>
            <person name="Albert R."/>
            <person name="Binder M."/>
            <person name="Bloem J."/>
            <person name="Labutti K."/>
            <person name="Salamov A."/>
            <person name="Andreopoulos B."/>
            <person name="Baker S."/>
            <person name="Barry K."/>
            <person name="Bills G."/>
            <person name="Bluhm B."/>
            <person name="Cannon C."/>
            <person name="Castanera R."/>
            <person name="Culley D."/>
            <person name="Daum C."/>
            <person name="Ezra D."/>
            <person name="Gonzalez J."/>
            <person name="Henrissat B."/>
            <person name="Kuo A."/>
            <person name="Liang C."/>
            <person name="Lipzen A."/>
            <person name="Lutzoni F."/>
            <person name="Magnuson J."/>
            <person name="Mondo S."/>
            <person name="Nolan M."/>
            <person name="Ohm R."/>
            <person name="Pangilinan J."/>
            <person name="Park H.-J."/>
            <person name="Ramirez L."/>
            <person name="Alfaro M."/>
            <person name="Sun H."/>
            <person name="Tritt A."/>
            <person name="Yoshinaga Y."/>
            <person name="Zwiers L.-H."/>
            <person name="Turgeon B."/>
            <person name="Goodwin S."/>
            <person name="Spatafora J."/>
            <person name="Crous P."/>
            <person name="Grigoriev I."/>
        </authorList>
    </citation>
    <scope>NUCLEOTIDE SEQUENCE</scope>
    <source>
        <strain evidence="8">CBS 175.79</strain>
    </source>
</reference>
<dbReference type="InterPro" id="IPR043519">
    <property type="entry name" value="NT_sf"/>
</dbReference>
<evidence type="ECO:0000256" key="3">
    <source>
        <dbReference type="ARBA" id="ARBA00022723"/>
    </source>
</evidence>
<gene>
    <name evidence="8" type="ORF">BU24DRAFT_453623</name>
</gene>
<dbReference type="Gene3D" id="3.30.460.10">
    <property type="entry name" value="Beta Polymerase, domain 2"/>
    <property type="match status" value="1"/>
</dbReference>
<evidence type="ECO:0000259" key="6">
    <source>
        <dbReference type="Pfam" id="PF03828"/>
    </source>
</evidence>
<dbReference type="PANTHER" id="PTHR23092:SF15">
    <property type="entry name" value="INACTIVE NON-CANONICAL POLY(A) RNA POLYMERASE PROTEIN TRF4-2-RELATED"/>
    <property type="match status" value="1"/>
</dbReference>
<feature type="domain" description="Poly(A) RNA polymerase mitochondrial-like central palm" evidence="7">
    <location>
        <begin position="169"/>
        <end position="300"/>
    </location>
</feature>
<evidence type="ECO:0000259" key="7">
    <source>
        <dbReference type="Pfam" id="PF22600"/>
    </source>
</evidence>
<sequence length="520" mass="58628">MKHPALPSFVCRSHNRFAPSIALWQYYVLPNQRNGFQPRWSSTSTAAVVDTPTTPGSSVDDVFPSIVTDDPIQPLEDSTRESGNANQEESRTVKNVVKTRKGKSELRLRPAEEARNKQSNYVERLPKNGKGKAVKYTKIDQHDHAFSKKVPWHTHPSDRVDAMERLTIEMVRFSRYARPNGVESFARKRLIRMMRTHVKKAIPNADIEVFGSEQTGLALALSDIDILLKIEGLRGHNEDGTISRTAKAREEMNGHLKVLRRHLRESHQYDPCNIYWSRFPLLDTTHITTGLNIQLVIGNINRPSEDLIRSYLTEFPYLHELWPIIKTTFEFRDMMDVRKGGITSYPLFMMTVAALRHTPPETPTAGAALLQFLKFWGRFDTAKHGLSIDPPEYFDKSQVLPLSEVNSATIENQGFNPTHLLCLRDPADPTNDLGRRATLIKHFQATCQGLYVSMRRRLETNGDDSLTSPLVGAVHVLNADRRARLLSAGYWANGHLKAAGGAAGGDDSGEKLSFRKISVD</sequence>
<evidence type="ECO:0000256" key="5">
    <source>
        <dbReference type="SAM" id="MobiDB-lite"/>
    </source>
</evidence>
<evidence type="ECO:0000256" key="1">
    <source>
        <dbReference type="ARBA" id="ARBA00008593"/>
    </source>
</evidence>
<dbReference type="Proteomes" id="UP000799778">
    <property type="component" value="Unassembled WGS sequence"/>
</dbReference>
<feature type="region of interest" description="Disordered" evidence="5">
    <location>
        <begin position="49"/>
        <end position="106"/>
    </location>
</feature>
<dbReference type="GO" id="GO:0043634">
    <property type="term" value="P:polyadenylation-dependent ncRNA catabolic process"/>
    <property type="evidence" value="ECO:0007669"/>
    <property type="project" value="TreeGrafter"/>
</dbReference>
<dbReference type="GO" id="GO:0003729">
    <property type="term" value="F:mRNA binding"/>
    <property type="evidence" value="ECO:0007669"/>
    <property type="project" value="TreeGrafter"/>
</dbReference>
<dbReference type="GeneID" id="54288670"/>
<evidence type="ECO:0000313" key="8">
    <source>
        <dbReference type="EMBL" id="KAF2012174.1"/>
    </source>
</evidence>
<dbReference type="InterPro" id="IPR002058">
    <property type="entry name" value="PAP_assoc"/>
</dbReference>
<dbReference type="Pfam" id="PF22600">
    <property type="entry name" value="MTPAP-like_central"/>
    <property type="match status" value="1"/>
</dbReference>
<evidence type="ECO:0000256" key="4">
    <source>
        <dbReference type="ARBA" id="ARBA00022842"/>
    </source>
</evidence>
<dbReference type="Gene3D" id="1.10.1410.10">
    <property type="match status" value="1"/>
</dbReference>
<dbReference type="AlphaFoldDB" id="A0A6A5XIN7"/>
<evidence type="ECO:0000313" key="9">
    <source>
        <dbReference type="Proteomes" id="UP000799778"/>
    </source>
</evidence>
<dbReference type="EC" id="2.7.7.19" evidence="2"/>
<dbReference type="GO" id="GO:1990817">
    <property type="term" value="F:poly(A) RNA polymerase activity"/>
    <property type="evidence" value="ECO:0007669"/>
    <property type="project" value="UniProtKB-EC"/>
</dbReference>
<dbReference type="InterPro" id="IPR054708">
    <property type="entry name" value="MTPAP-like_central"/>
</dbReference>
<keyword evidence="3" id="KW-0479">Metal-binding</keyword>
<dbReference type="EMBL" id="ML978073">
    <property type="protein sequence ID" value="KAF2012174.1"/>
    <property type="molecule type" value="Genomic_DNA"/>
</dbReference>
<protein>
    <recommendedName>
        <fullName evidence="2">polynucleotide adenylyltransferase</fullName>
        <ecNumber evidence="2">2.7.7.19</ecNumber>
    </recommendedName>
</protein>